<proteinExistence type="predicted"/>
<gene>
    <name evidence="9" type="ORF">CU098_012172</name>
</gene>
<keyword evidence="5 8" id="KW-1133">Transmembrane helix</keyword>
<keyword evidence="3 8" id="KW-0812">Transmembrane</keyword>
<feature type="transmembrane region" description="Helical" evidence="8">
    <location>
        <begin position="6"/>
        <end position="23"/>
    </location>
</feature>
<dbReference type="GO" id="GO:0016872">
    <property type="term" value="F:intramolecular lyase activity"/>
    <property type="evidence" value="ECO:0007669"/>
    <property type="project" value="InterPro"/>
</dbReference>
<feature type="transmembrane region" description="Helical" evidence="8">
    <location>
        <begin position="78"/>
        <end position="96"/>
    </location>
</feature>
<dbReference type="GO" id="GO:0016117">
    <property type="term" value="P:carotenoid biosynthetic process"/>
    <property type="evidence" value="ECO:0007669"/>
    <property type="project" value="UniProtKB-KW"/>
</dbReference>
<dbReference type="NCBIfam" id="TIGR03462">
    <property type="entry name" value="CarR_dom_SF"/>
    <property type="match status" value="1"/>
</dbReference>
<evidence type="ECO:0000256" key="1">
    <source>
        <dbReference type="ARBA" id="ARBA00004141"/>
    </source>
</evidence>
<keyword evidence="6 8" id="KW-0472">Membrane</keyword>
<comment type="caution">
    <text evidence="9">The sequence shown here is derived from an EMBL/GenBank/DDBJ whole genome shotgun (WGS) entry which is preliminary data.</text>
</comment>
<organism evidence="9 10">
    <name type="scientific">Rhizopus stolonifer</name>
    <name type="common">Rhizopus nigricans</name>
    <dbReference type="NCBI Taxonomy" id="4846"/>
    <lineage>
        <taxon>Eukaryota</taxon>
        <taxon>Fungi</taxon>
        <taxon>Fungi incertae sedis</taxon>
        <taxon>Mucoromycota</taxon>
        <taxon>Mucoromycotina</taxon>
        <taxon>Mucoromycetes</taxon>
        <taxon>Mucorales</taxon>
        <taxon>Mucorineae</taxon>
        <taxon>Rhizopodaceae</taxon>
        <taxon>Rhizopus</taxon>
    </lineage>
</organism>
<keyword evidence="4" id="KW-0125">Carotenoid biosynthesis</keyword>
<dbReference type="OrthoDB" id="6600518at2759"/>
<feature type="transmembrane region" description="Helical" evidence="8">
    <location>
        <begin position="35"/>
        <end position="54"/>
    </location>
</feature>
<evidence type="ECO:0000256" key="6">
    <source>
        <dbReference type="ARBA" id="ARBA00023136"/>
    </source>
</evidence>
<dbReference type="InterPro" id="IPR017825">
    <property type="entry name" value="Lycopene_cyclase_dom"/>
</dbReference>
<evidence type="ECO:0000256" key="5">
    <source>
        <dbReference type="ARBA" id="ARBA00022989"/>
    </source>
</evidence>
<reference evidence="9 10" key="1">
    <citation type="journal article" date="2018" name="G3 (Bethesda)">
        <title>Phylogenetic and Phylogenomic Definition of Rhizopus Species.</title>
        <authorList>
            <person name="Gryganskyi A.P."/>
            <person name="Golan J."/>
            <person name="Dolatabadi S."/>
            <person name="Mondo S."/>
            <person name="Robb S."/>
            <person name="Idnurm A."/>
            <person name="Muszewska A."/>
            <person name="Steczkiewicz K."/>
            <person name="Masonjones S."/>
            <person name="Liao H.L."/>
            <person name="Gajdeczka M.T."/>
            <person name="Anike F."/>
            <person name="Vuek A."/>
            <person name="Anishchenko I.M."/>
            <person name="Voigt K."/>
            <person name="de Hoog G.S."/>
            <person name="Smith M.E."/>
            <person name="Heitman J."/>
            <person name="Vilgalys R."/>
            <person name="Stajich J.E."/>
        </authorList>
    </citation>
    <scope>NUCLEOTIDE SEQUENCE [LARGE SCALE GENOMIC DNA]</scope>
    <source>
        <strain evidence="9 10">LSU 92-RS-03</strain>
    </source>
</reference>
<sequence>MLTYMEVHLYFTLPVLGLLFYLLKPFHSKQDTFKYQFLLGMAVLTASIWDNYIVYHKAWSYCPTCVVAVIGYVPLEEYMFFVIMTLMTVAFTNLIMRWHLPSVFIKSRTPWIQTVFVRFVPIL</sequence>
<evidence type="ECO:0000313" key="9">
    <source>
        <dbReference type="EMBL" id="RCI01337.1"/>
    </source>
</evidence>
<keyword evidence="10" id="KW-1185">Reference proteome</keyword>
<name>A0A367KGN3_RHIST</name>
<evidence type="ECO:0000313" key="10">
    <source>
        <dbReference type="Proteomes" id="UP000253551"/>
    </source>
</evidence>
<evidence type="ECO:0000256" key="3">
    <source>
        <dbReference type="ARBA" id="ARBA00022692"/>
    </source>
</evidence>
<dbReference type="STRING" id="4846.A0A367KGN3"/>
<comment type="pathway">
    <text evidence="2">Carotenoid biosynthesis.</text>
</comment>
<evidence type="ECO:0000256" key="7">
    <source>
        <dbReference type="ARBA" id="ARBA00023235"/>
    </source>
</evidence>
<dbReference type="GO" id="GO:0045436">
    <property type="term" value="F:lycopene beta cyclase activity"/>
    <property type="evidence" value="ECO:0007669"/>
    <property type="project" value="UniProtKB-ARBA"/>
</dbReference>
<dbReference type="AlphaFoldDB" id="A0A367KGN3"/>
<dbReference type="Proteomes" id="UP000253551">
    <property type="component" value="Unassembled WGS sequence"/>
</dbReference>
<evidence type="ECO:0000256" key="2">
    <source>
        <dbReference type="ARBA" id="ARBA00004829"/>
    </source>
</evidence>
<dbReference type="EMBL" id="PJQM01001749">
    <property type="protein sequence ID" value="RCI01337.1"/>
    <property type="molecule type" value="Genomic_DNA"/>
</dbReference>
<accession>A0A367KGN3</accession>
<evidence type="ECO:0000256" key="4">
    <source>
        <dbReference type="ARBA" id="ARBA00022746"/>
    </source>
</evidence>
<evidence type="ECO:0000256" key="8">
    <source>
        <dbReference type="SAM" id="Phobius"/>
    </source>
</evidence>
<comment type="subcellular location">
    <subcellularLocation>
        <location evidence="1">Membrane</location>
        <topology evidence="1">Multi-pass membrane protein</topology>
    </subcellularLocation>
</comment>
<dbReference type="GO" id="GO:0016020">
    <property type="term" value="C:membrane"/>
    <property type="evidence" value="ECO:0007669"/>
    <property type="project" value="UniProtKB-SubCell"/>
</dbReference>
<evidence type="ECO:0008006" key="11">
    <source>
        <dbReference type="Google" id="ProtNLM"/>
    </source>
</evidence>
<protein>
    <recommendedName>
        <fullName evidence="11">Lycopene cyclase domain-containing protein</fullName>
    </recommendedName>
</protein>
<keyword evidence="7" id="KW-0413">Isomerase</keyword>
<feature type="non-terminal residue" evidence="9">
    <location>
        <position position="123"/>
    </location>
</feature>